<protein>
    <submittedName>
        <fullName evidence="2">Uncharacterized protein</fullName>
    </submittedName>
</protein>
<accession>A0A0E0I7H6</accession>
<organism evidence="2">
    <name type="scientific">Oryza nivara</name>
    <name type="common">Indian wild rice</name>
    <name type="synonym">Oryza sativa f. spontanea</name>
    <dbReference type="NCBI Taxonomy" id="4536"/>
    <lineage>
        <taxon>Eukaryota</taxon>
        <taxon>Viridiplantae</taxon>
        <taxon>Streptophyta</taxon>
        <taxon>Embryophyta</taxon>
        <taxon>Tracheophyta</taxon>
        <taxon>Spermatophyta</taxon>
        <taxon>Magnoliopsida</taxon>
        <taxon>Liliopsida</taxon>
        <taxon>Poales</taxon>
        <taxon>Poaceae</taxon>
        <taxon>BOP clade</taxon>
        <taxon>Oryzoideae</taxon>
        <taxon>Oryzeae</taxon>
        <taxon>Oryzinae</taxon>
        <taxon>Oryza</taxon>
    </lineage>
</organism>
<dbReference type="OMA" id="LTHEKCL"/>
<dbReference type="EnsemblPlants" id="ONIVA08G03670.1">
    <property type="protein sequence ID" value="ONIVA08G03670.1"/>
    <property type="gene ID" value="ONIVA08G03670"/>
</dbReference>
<proteinExistence type="predicted"/>
<name>A0A0E0I7H6_ORYNI</name>
<keyword evidence="1" id="KW-0812">Transmembrane</keyword>
<keyword evidence="1" id="KW-1133">Transmembrane helix</keyword>
<reference evidence="2" key="1">
    <citation type="submission" date="2015-04" db="UniProtKB">
        <authorList>
            <consortium name="EnsemblPlants"/>
        </authorList>
    </citation>
    <scope>IDENTIFICATION</scope>
    <source>
        <strain evidence="2">SL10</strain>
    </source>
</reference>
<dbReference type="HOGENOM" id="CLU_1819057_0_0_1"/>
<dbReference type="AlphaFoldDB" id="A0A0E0I7H6"/>
<feature type="transmembrane region" description="Helical" evidence="1">
    <location>
        <begin position="128"/>
        <end position="146"/>
    </location>
</feature>
<sequence length="158" mass="18325">MASRLMRRLRLSSQAHPCRSALLPTHIARFRSDFLGPTTDGIRVAKAIRDSEMNTKDIRLVQKSLNKKLTHEKCLSDISMLEDGVKKMRKRKEEISRRVSIEVARISTYKEKINKIPDKKSFTLQMDYINFGSILYASVIVTAYILERKDELARQKKL</sequence>
<reference evidence="2" key="2">
    <citation type="submission" date="2018-04" db="EMBL/GenBank/DDBJ databases">
        <title>OnivRS2 (Oryza nivara Reference Sequence Version 2).</title>
        <authorList>
            <person name="Zhang J."/>
            <person name="Kudrna D."/>
            <person name="Lee S."/>
            <person name="Talag J."/>
            <person name="Rajasekar S."/>
            <person name="Welchert J."/>
            <person name="Hsing Y.-I."/>
            <person name="Wing R.A."/>
        </authorList>
    </citation>
    <scope>NUCLEOTIDE SEQUENCE [LARGE SCALE GENOMIC DNA]</scope>
    <source>
        <strain evidence="2">SL10</strain>
    </source>
</reference>
<keyword evidence="3" id="KW-1185">Reference proteome</keyword>
<dbReference type="Gramene" id="ONIVA08G03670.1">
    <property type="protein sequence ID" value="ONIVA08G03670.1"/>
    <property type="gene ID" value="ONIVA08G03670"/>
</dbReference>
<dbReference type="Proteomes" id="UP000006591">
    <property type="component" value="Chromosome 8"/>
</dbReference>
<evidence type="ECO:0000313" key="3">
    <source>
        <dbReference type="Proteomes" id="UP000006591"/>
    </source>
</evidence>
<evidence type="ECO:0000313" key="2">
    <source>
        <dbReference type="EnsemblPlants" id="ONIVA08G03670.1"/>
    </source>
</evidence>
<evidence type="ECO:0000256" key="1">
    <source>
        <dbReference type="SAM" id="Phobius"/>
    </source>
</evidence>
<keyword evidence="1" id="KW-0472">Membrane</keyword>